<keyword evidence="1" id="KW-0808">Transferase</keyword>
<evidence type="ECO:0000256" key="2">
    <source>
        <dbReference type="PROSITE-ProRule" id="PRU00339"/>
    </source>
</evidence>
<keyword evidence="2" id="KW-0802">TPR repeat</keyword>
<dbReference type="InterPro" id="IPR027417">
    <property type="entry name" value="P-loop_NTPase"/>
</dbReference>
<sequence>MQNLSIEQHHHAAQQALNQRDFRRAHQHCLAIIQQQPQHADAHFLLGMIASSMQQVGKALGLLEHATKLAPENAEYLAQLARSQAMLNNTSDAAATIERAAALNPTDALTLDTIGVVYSRIGMHKQAVGYFHKALALKPYNAGFWYNLAASLRFIGDFEQAREAYEKVITLNPNIFAAHSSLADLGGITEQDNHVARLEQLVSNTHSVDGQVHLGHALLKEYEALKAYPKAFAALAKGNAAKKVGLGYQWQQDKALFENMKAAFANHTFDASRGHEDDQPIIVTGMPRSGTTLVDRIVSSHSQVFTAGELQNFGVALKRMAKTPSRQVLDPETIAKGMTLDMPALGKAYIESTCPQTTGHRHFTDKMPLNFFYLGFLHQALPKAKLIYLRRNPMDTCLSNFRQLFALNFSYYNYSYDLEDTGRYYLMFDDLMKFWEQKLGDKLLCVDYETLVAEPEQQIKRILAFCGLPFEQGCIDFHLNDAPVATASAVQVRQPMNNKSIGRWKRYEQECAPLKALLEEAGLTI</sequence>
<reference evidence="4" key="1">
    <citation type="journal article" date="2019" name="Int. J. Syst. Evol. Microbiol.">
        <title>The Global Catalogue of Microorganisms (GCM) 10K type strain sequencing project: providing services to taxonomists for standard genome sequencing and annotation.</title>
        <authorList>
            <consortium name="The Broad Institute Genomics Platform"/>
            <consortium name="The Broad Institute Genome Sequencing Center for Infectious Disease"/>
            <person name="Wu L."/>
            <person name="Ma J."/>
        </authorList>
    </citation>
    <scope>NUCLEOTIDE SEQUENCE [LARGE SCALE GENOMIC DNA]</scope>
    <source>
        <strain evidence="4">CGMCC 1.10992</strain>
    </source>
</reference>
<protein>
    <submittedName>
        <fullName evidence="3">Tetratricopeptide repeat-containing sulfotransferase family protein</fullName>
    </submittedName>
</protein>
<dbReference type="SUPFAM" id="SSF48452">
    <property type="entry name" value="TPR-like"/>
    <property type="match status" value="1"/>
</dbReference>
<dbReference type="InterPro" id="IPR026634">
    <property type="entry name" value="TPST-like"/>
</dbReference>
<dbReference type="EMBL" id="JBHUHT010000007">
    <property type="protein sequence ID" value="MFD2094970.1"/>
    <property type="molecule type" value="Genomic_DNA"/>
</dbReference>
<evidence type="ECO:0000313" key="4">
    <source>
        <dbReference type="Proteomes" id="UP001597380"/>
    </source>
</evidence>
<accession>A0ABW4XI90</accession>
<dbReference type="Pfam" id="PF13432">
    <property type="entry name" value="TPR_16"/>
    <property type="match status" value="1"/>
</dbReference>
<evidence type="ECO:0000256" key="1">
    <source>
        <dbReference type="ARBA" id="ARBA00022679"/>
    </source>
</evidence>
<dbReference type="RefSeq" id="WP_345338023.1">
    <property type="nucleotide sequence ID" value="NZ_BAABLI010000004.1"/>
</dbReference>
<dbReference type="PANTHER" id="PTHR12788:SF10">
    <property type="entry name" value="PROTEIN-TYROSINE SULFOTRANSFERASE"/>
    <property type="match status" value="1"/>
</dbReference>
<dbReference type="Gene3D" id="3.40.50.300">
    <property type="entry name" value="P-loop containing nucleotide triphosphate hydrolases"/>
    <property type="match status" value="1"/>
</dbReference>
<gene>
    <name evidence="3" type="ORF">ACFSJ3_03175</name>
</gene>
<comment type="caution">
    <text evidence="3">The sequence shown here is derived from an EMBL/GenBank/DDBJ whole genome shotgun (WGS) entry which is preliminary data.</text>
</comment>
<dbReference type="InterPro" id="IPR019734">
    <property type="entry name" value="TPR_rpt"/>
</dbReference>
<organism evidence="3 4">
    <name type="scientific">Corallincola platygyrae</name>
    <dbReference type="NCBI Taxonomy" id="1193278"/>
    <lineage>
        <taxon>Bacteria</taxon>
        <taxon>Pseudomonadati</taxon>
        <taxon>Pseudomonadota</taxon>
        <taxon>Gammaproteobacteria</taxon>
        <taxon>Alteromonadales</taxon>
        <taxon>Psychromonadaceae</taxon>
        <taxon>Corallincola</taxon>
    </lineage>
</organism>
<feature type="repeat" description="TPR" evidence="2">
    <location>
        <begin position="108"/>
        <end position="141"/>
    </location>
</feature>
<name>A0ABW4XI90_9GAMM</name>
<dbReference type="InterPro" id="IPR011990">
    <property type="entry name" value="TPR-like_helical_dom_sf"/>
</dbReference>
<dbReference type="Gene3D" id="1.25.40.10">
    <property type="entry name" value="Tetratricopeptide repeat domain"/>
    <property type="match status" value="2"/>
</dbReference>
<feature type="repeat" description="TPR" evidence="2">
    <location>
        <begin position="40"/>
        <end position="73"/>
    </location>
</feature>
<proteinExistence type="predicted"/>
<dbReference type="Pfam" id="PF00515">
    <property type="entry name" value="TPR_1"/>
    <property type="match status" value="1"/>
</dbReference>
<dbReference type="PROSITE" id="PS50005">
    <property type="entry name" value="TPR"/>
    <property type="match status" value="3"/>
</dbReference>
<dbReference type="Proteomes" id="UP001597380">
    <property type="component" value="Unassembled WGS sequence"/>
</dbReference>
<keyword evidence="4" id="KW-1185">Reference proteome</keyword>
<dbReference type="SUPFAM" id="SSF52540">
    <property type="entry name" value="P-loop containing nucleoside triphosphate hydrolases"/>
    <property type="match status" value="1"/>
</dbReference>
<dbReference type="PANTHER" id="PTHR12788">
    <property type="entry name" value="PROTEIN-TYROSINE SULFOTRANSFERASE 2"/>
    <property type="match status" value="1"/>
</dbReference>
<feature type="repeat" description="TPR" evidence="2">
    <location>
        <begin position="142"/>
        <end position="175"/>
    </location>
</feature>
<dbReference type="SMART" id="SM00028">
    <property type="entry name" value="TPR"/>
    <property type="match status" value="5"/>
</dbReference>
<dbReference type="PROSITE" id="PS50293">
    <property type="entry name" value="TPR_REGION"/>
    <property type="match status" value="1"/>
</dbReference>
<evidence type="ECO:0000313" key="3">
    <source>
        <dbReference type="EMBL" id="MFD2094970.1"/>
    </source>
</evidence>
<dbReference type="Pfam" id="PF13469">
    <property type="entry name" value="Sulfotransfer_3"/>
    <property type="match status" value="1"/>
</dbReference>